<evidence type="ECO:0000256" key="4">
    <source>
        <dbReference type="SAM" id="SignalP"/>
    </source>
</evidence>
<dbReference type="Gene3D" id="2.60.40.10">
    <property type="entry name" value="Immunoglobulins"/>
    <property type="match status" value="1"/>
</dbReference>
<dbReference type="RefSeq" id="WP_282335253.1">
    <property type="nucleotide sequence ID" value="NZ_JASBRG010000007.1"/>
</dbReference>
<dbReference type="PROSITE" id="PS51257">
    <property type="entry name" value="PROKAR_LIPOPROTEIN"/>
    <property type="match status" value="1"/>
</dbReference>
<dbReference type="EC" id="3.2.1.40" evidence="2"/>
<accession>A0ABT6REY8</accession>
<dbReference type="Pfam" id="PF25788">
    <property type="entry name" value="Ig_Rha78A_N"/>
    <property type="match status" value="1"/>
</dbReference>
<dbReference type="InterPro" id="IPR013783">
    <property type="entry name" value="Ig-like_fold"/>
</dbReference>
<dbReference type="PANTHER" id="PTHR33307">
    <property type="entry name" value="ALPHA-RHAMNOSIDASE (EUROFUNG)"/>
    <property type="match status" value="1"/>
</dbReference>
<protein>
    <recommendedName>
        <fullName evidence="2">alpha-L-rhamnosidase</fullName>
        <ecNumber evidence="2">3.2.1.40</ecNumber>
    </recommendedName>
</protein>
<dbReference type="Gene3D" id="2.60.120.260">
    <property type="entry name" value="Galactose-binding domain-like"/>
    <property type="match status" value="2"/>
</dbReference>
<organism evidence="9 10">
    <name type="scientific">Pinibacter soli</name>
    <dbReference type="NCBI Taxonomy" id="3044211"/>
    <lineage>
        <taxon>Bacteria</taxon>
        <taxon>Pseudomonadati</taxon>
        <taxon>Bacteroidota</taxon>
        <taxon>Chitinophagia</taxon>
        <taxon>Chitinophagales</taxon>
        <taxon>Chitinophagaceae</taxon>
        <taxon>Pinibacter</taxon>
    </lineage>
</organism>
<dbReference type="GO" id="GO:0016787">
    <property type="term" value="F:hydrolase activity"/>
    <property type="evidence" value="ECO:0007669"/>
    <property type="project" value="UniProtKB-KW"/>
</dbReference>
<dbReference type="PIRSF" id="PIRSF010631">
    <property type="entry name" value="A-rhamnsds"/>
    <property type="match status" value="1"/>
</dbReference>
<dbReference type="Gene3D" id="1.50.10.10">
    <property type="match status" value="1"/>
</dbReference>
<dbReference type="InterPro" id="IPR008928">
    <property type="entry name" value="6-hairpin_glycosidase_sf"/>
</dbReference>
<gene>
    <name evidence="9" type="ORF">QJ048_15220</name>
</gene>
<dbReference type="Pfam" id="PF05592">
    <property type="entry name" value="Bac_rhamnosid"/>
    <property type="match status" value="1"/>
</dbReference>
<evidence type="ECO:0000256" key="2">
    <source>
        <dbReference type="ARBA" id="ARBA00012652"/>
    </source>
</evidence>
<sequence length="915" mass="104069">MKHIIINIVFLLGLATSCLAQRNELASLRCEMLDNPEGIDVSQPRLSWEIGSSKRNTVQTAYQILVSSSLEKLNANDGDVWNSGKVNSSQSIHVLYNGIPLVSKAAYYWKVKVWTNYMELPWSVANGWSMGILNSKEWKAKWIGWEKPFAWDSVTKFSRLSARYFRKPFETTAAVKRATVYVSGMGLYELYINGKKIGDQVLAPSPTDFTKNVKYNTFDVTENIQRGKNVIATVLGNGRFFTMRQNYKPQKIKTFGFPKMILQLEIEYADGKRATIVSDDTWKLSGDGPIRSNNEYDGEEYDARKEMNGWNNTSFNDSKWRKPELVQAPGGNLEAQMNELVKVMGHVKPVSIKEQKPGIYIMDMGQNMAGWIKLRVRGKAGDSVVLRFGESLKPDGELYTRNLRDAISTDKYILKGKGPEEWRPSFVYHGFRFVEISNYPGIPSVADFEGDVVYDGINTISIFETSNQTINQVYKNAWWGIASNYKGMPIDCPQRNERMPWLGDRATGAYGESFIFDNAKLYAKWLDDIEAAQKPDGAIPDVAPAYWNYYSDNVTWPGTYFLIADMLYHQFGDAKPIEKHYPSMKKWMEYMRSKYMKNDLITKDKYGDWCVPPESKELIHSKDSLRNTDGVLIATASYYRLLTLMKGFATMLGKTDDVAEYDSLGEKIKIAFNNQFFDKNTNRYSNNTVTANLLPLYFGMVPEQYRQQVFSNITDKIVKENNSHISTGVIGTQWLMRGLTYNGQADIAYTLASNKDYPSWGYMVENGATTIWELWNGNTANPEMNSQNHIMLLGDLIVWYYENLAGIKSDDKQVAFKKIIMKPSFVKGLDYANASYLSMYGTIKSSWKRNSNAIEWNVVVPPNCKAEIHFPVDKKNIVESGSSIESADGVKYIGEQGKQEVYEIGSGVYSFTIND</sequence>
<dbReference type="InterPro" id="IPR012341">
    <property type="entry name" value="6hp_glycosidase-like_sf"/>
</dbReference>
<evidence type="ECO:0000256" key="3">
    <source>
        <dbReference type="ARBA" id="ARBA00022801"/>
    </source>
</evidence>
<dbReference type="InterPro" id="IPR008979">
    <property type="entry name" value="Galactose-bd-like_sf"/>
</dbReference>
<reference evidence="9 10" key="1">
    <citation type="submission" date="2023-05" db="EMBL/GenBank/DDBJ databases">
        <title>Genome sequence of Pinibacter sp. MAH-24.</title>
        <authorList>
            <person name="Huq M.A."/>
        </authorList>
    </citation>
    <scope>NUCLEOTIDE SEQUENCE [LARGE SCALE GENOMIC DNA]</scope>
    <source>
        <strain evidence="9 10">MAH-24</strain>
    </source>
</reference>
<dbReference type="Pfam" id="PF17390">
    <property type="entry name" value="Bac_rhamnosid_C"/>
    <property type="match status" value="1"/>
</dbReference>
<evidence type="ECO:0000259" key="6">
    <source>
        <dbReference type="Pfam" id="PF08531"/>
    </source>
</evidence>
<dbReference type="InterPro" id="IPR035396">
    <property type="entry name" value="Bac_rhamnosid6H"/>
</dbReference>
<keyword evidence="10" id="KW-1185">Reference proteome</keyword>
<dbReference type="InterPro" id="IPR016007">
    <property type="entry name" value="Alpha_rhamnosid"/>
</dbReference>
<dbReference type="Gene3D" id="2.60.420.10">
    <property type="entry name" value="Maltose phosphorylase, domain 3"/>
    <property type="match status" value="1"/>
</dbReference>
<dbReference type="Proteomes" id="UP001226434">
    <property type="component" value="Unassembled WGS sequence"/>
</dbReference>
<dbReference type="InterPro" id="IPR035398">
    <property type="entry name" value="Bac_rhamnosid_C"/>
</dbReference>
<feature type="signal peptide" evidence="4">
    <location>
        <begin position="1"/>
        <end position="20"/>
    </location>
</feature>
<dbReference type="InterPro" id="IPR013737">
    <property type="entry name" value="Bac_rhamnosid_N"/>
</dbReference>
<keyword evidence="4" id="KW-0732">Signal</keyword>
<dbReference type="SUPFAM" id="SSF49785">
    <property type="entry name" value="Galactose-binding domain-like"/>
    <property type="match status" value="1"/>
</dbReference>
<proteinExistence type="predicted"/>
<dbReference type="InterPro" id="IPR008902">
    <property type="entry name" value="Rhamnosid_concanavalin"/>
</dbReference>
<keyword evidence="3 9" id="KW-0378">Hydrolase</keyword>
<dbReference type="EMBL" id="JASBRG010000007">
    <property type="protein sequence ID" value="MDI3321143.1"/>
    <property type="molecule type" value="Genomic_DNA"/>
</dbReference>
<evidence type="ECO:0000259" key="5">
    <source>
        <dbReference type="Pfam" id="PF05592"/>
    </source>
</evidence>
<evidence type="ECO:0000259" key="7">
    <source>
        <dbReference type="Pfam" id="PF17389"/>
    </source>
</evidence>
<feature type="domain" description="Bacterial alpha-L-rhamnosidase N-terminal" evidence="6">
    <location>
        <begin position="174"/>
        <end position="344"/>
    </location>
</feature>
<dbReference type="Pfam" id="PF08531">
    <property type="entry name" value="Bac_rhamnosid_N"/>
    <property type="match status" value="1"/>
</dbReference>
<evidence type="ECO:0000313" key="10">
    <source>
        <dbReference type="Proteomes" id="UP001226434"/>
    </source>
</evidence>
<feature type="chain" id="PRO_5046823060" description="alpha-L-rhamnosidase" evidence="4">
    <location>
        <begin position="21"/>
        <end position="915"/>
    </location>
</feature>
<evidence type="ECO:0000256" key="1">
    <source>
        <dbReference type="ARBA" id="ARBA00001445"/>
    </source>
</evidence>
<evidence type="ECO:0000259" key="8">
    <source>
        <dbReference type="Pfam" id="PF17390"/>
    </source>
</evidence>
<feature type="domain" description="Alpha-L-rhamnosidase six-hairpin glycosidase" evidence="7">
    <location>
        <begin position="460"/>
        <end position="804"/>
    </location>
</feature>
<dbReference type="SUPFAM" id="SSF48208">
    <property type="entry name" value="Six-hairpin glycosidases"/>
    <property type="match status" value="1"/>
</dbReference>
<name>A0ABT6REY8_9BACT</name>
<comment type="catalytic activity">
    <reaction evidence="1">
        <text>Hydrolysis of terminal non-reducing alpha-L-rhamnose residues in alpha-L-rhamnosides.</text>
        <dbReference type="EC" id="3.2.1.40"/>
    </reaction>
</comment>
<comment type="caution">
    <text evidence="9">The sequence shown here is derived from an EMBL/GenBank/DDBJ whole genome shotgun (WGS) entry which is preliminary data.</text>
</comment>
<evidence type="ECO:0000313" key="9">
    <source>
        <dbReference type="EMBL" id="MDI3321143.1"/>
    </source>
</evidence>
<dbReference type="PANTHER" id="PTHR33307:SF6">
    <property type="entry name" value="ALPHA-RHAMNOSIDASE (EUROFUNG)-RELATED"/>
    <property type="match status" value="1"/>
</dbReference>
<feature type="domain" description="Alpha-L-rhamnosidase concanavalin-like" evidence="5">
    <location>
        <begin position="354"/>
        <end position="453"/>
    </location>
</feature>
<feature type="domain" description="Alpha-L-rhamnosidase C-terminal" evidence="8">
    <location>
        <begin position="812"/>
        <end position="882"/>
    </location>
</feature>
<dbReference type="Pfam" id="PF17389">
    <property type="entry name" value="Bac_rhamnosid6H"/>
    <property type="match status" value="1"/>
</dbReference>